<dbReference type="Gene3D" id="3.40.50.10300">
    <property type="entry name" value="CoaB-like"/>
    <property type="match status" value="1"/>
</dbReference>
<protein>
    <recommendedName>
        <fullName evidence="3">Coenzyme A biosynthesis bifunctional protein CoaBC</fullName>
    </recommendedName>
    <alternativeName>
        <fullName evidence="3">DNA/pantothenate metabolism flavoprotein</fullName>
    </alternativeName>
    <alternativeName>
        <fullName evidence="3">Phosphopantothenoylcysteine synthetase/decarboxylase</fullName>
        <shortName evidence="3">PPCS-PPCDC</shortName>
    </alternativeName>
    <domain>
        <recommendedName>
            <fullName evidence="3">Phosphopantothenoylcysteine decarboxylase</fullName>
            <shortName evidence="3">PPC decarboxylase</shortName>
            <shortName evidence="3">PPC-DC</shortName>
            <ecNumber evidence="3">4.1.1.36</ecNumber>
        </recommendedName>
        <alternativeName>
            <fullName evidence="3">CoaC</fullName>
        </alternativeName>
    </domain>
    <domain>
        <recommendedName>
            <fullName evidence="3">Phosphopantothenate--cysteine ligase</fullName>
            <ecNumber evidence="3">6.3.2.5</ecNumber>
        </recommendedName>
        <alternativeName>
            <fullName evidence="3">CoaB</fullName>
        </alternativeName>
        <alternativeName>
            <fullName evidence="3">Phosphopantothenoylcysteine synthetase</fullName>
            <shortName evidence="3">PPC synthetase</shortName>
            <shortName evidence="3">PPC-S</shortName>
        </alternativeName>
    </domain>
</protein>
<dbReference type="GO" id="GO:0004633">
    <property type="term" value="F:phosphopantothenoylcysteine decarboxylase activity"/>
    <property type="evidence" value="ECO:0007669"/>
    <property type="project" value="UniProtKB-UniRule"/>
</dbReference>
<gene>
    <name evidence="3 7" type="primary">coaBC</name>
    <name evidence="7" type="ORF">HFQ13_04665</name>
</gene>
<organism evidence="7 8">
    <name type="scientific">Igneacidithiobacillus copahuensis</name>
    <dbReference type="NCBI Taxonomy" id="2724909"/>
    <lineage>
        <taxon>Bacteria</taxon>
        <taxon>Pseudomonadati</taxon>
        <taxon>Pseudomonadota</taxon>
        <taxon>Acidithiobacillia</taxon>
        <taxon>Acidithiobacillales</taxon>
        <taxon>Acidithiobacillaceae</taxon>
        <taxon>Igneacidithiobacillus</taxon>
    </lineage>
</organism>
<feature type="region of interest" description="Phosphopantothenoylcysteine decarboxylase" evidence="3">
    <location>
        <begin position="1"/>
        <end position="190"/>
    </location>
</feature>
<accession>A0AAE2YNZ0</accession>
<keyword evidence="3 4" id="KW-0288">FMN</keyword>
<dbReference type="AlphaFoldDB" id="A0AAE2YNZ0"/>
<keyword evidence="8" id="KW-1185">Reference proteome</keyword>
<dbReference type="Pfam" id="PF02441">
    <property type="entry name" value="Flavoprotein"/>
    <property type="match status" value="1"/>
</dbReference>
<dbReference type="NCBIfam" id="TIGR00521">
    <property type="entry name" value="coaBC_dfp"/>
    <property type="match status" value="1"/>
</dbReference>
<feature type="binding site" evidence="3">
    <location>
        <position position="281"/>
    </location>
    <ligand>
        <name>CTP</name>
        <dbReference type="ChEBI" id="CHEBI:37563"/>
    </ligand>
</feature>
<comment type="function">
    <text evidence="4">Catalyzes two steps in the biosynthesis of coenzyme A. In the first step cysteine is conjugated to 4'-phosphopantothenate to form 4-phosphopantothenoylcysteine, in the latter compound is decarboxylated to form 4'-phosphopantotheine.</text>
</comment>
<comment type="similarity">
    <text evidence="3 4">In the N-terminal section; belongs to the HFCD (homo-oligomeric flavin containing Cys decarboxylase) superfamily.</text>
</comment>
<name>A0AAE2YNZ0_9PROT</name>
<evidence type="ECO:0000256" key="2">
    <source>
        <dbReference type="ARBA" id="ARBA00023239"/>
    </source>
</evidence>
<evidence type="ECO:0000256" key="3">
    <source>
        <dbReference type="HAMAP-Rule" id="MF_02225"/>
    </source>
</evidence>
<comment type="caution">
    <text evidence="7">The sequence shown here is derived from an EMBL/GenBank/DDBJ whole genome shotgun (WGS) entry which is preliminary data.</text>
</comment>
<comment type="catalytic activity">
    <reaction evidence="3 4">
        <text>N-[(R)-4-phosphopantothenoyl]-L-cysteine + H(+) = (R)-4'-phosphopantetheine + CO2</text>
        <dbReference type="Rhea" id="RHEA:16793"/>
        <dbReference type="ChEBI" id="CHEBI:15378"/>
        <dbReference type="ChEBI" id="CHEBI:16526"/>
        <dbReference type="ChEBI" id="CHEBI:59458"/>
        <dbReference type="ChEBI" id="CHEBI:61723"/>
        <dbReference type="EC" id="4.1.1.36"/>
    </reaction>
</comment>
<keyword evidence="1 3" id="KW-0210">Decarboxylase</keyword>
<proteinExistence type="inferred from homology"/>
<keyword evidence="2 3" id="KW-0456">Lyase</keyword>
<evidence type="ECO:0000313" key="8">
    <source>
        <dbReference type="Proteomes" id="UP001197378"/>
    </source>
</evidence>
<comment type="function">
    <text evidence="3">Catalyzes two sequential steps in the biosynthesis of coenzyme A. In the first step cysteine is conjugated to 4'-phosphopantothenate to form 4-phosphopantothenoylcysteine. In the second step the latter compound is decarboxylated to form 4'-phosphopantotheine.</text>
</comment>
<dbReference type="GO" id="GO:0015941">
    <property type="term" value="P:pantothenate catabolic process"/>
    <property type="evidence" value="ECO:0007669"/>
    <property type="project" value="InterPro"/>
</dbReference>
<dbReference type="GO" id="GO:0010181">
    <property type="term" value="F:FMN binding"/>
    <property type="evidence" value="ECO:0007669"/>
    <property type="project" value="UniProtKB-UniRule"/>
</dbReference>
<feature type="domain" description="DNA/pantothenate metabolism flavoprotein C-terminal" evidence="6">
    <location>
        <begin position="186"/>
        <end position="394"/>
    </location>
</feature>
<feature type="region of interest" description="Phosphopantothenate--cysteine ligase" evidence="3">
    <location>
        <begin position="191"/>
        <end position="401"/>
    </location>
</feature>
<keyword evidence="3" id="KW-0460">Magnesium</keyword>
<dbReference type="InterPro" id="IPR036551">
    <property type="entry name" value="Flavin_trans-like"/>
</dbReference>
<dbReference type="GO" id="GO:0004632">
    <property type="term" value="F:phosphopantothenate--cysteine ligase activity"/>
    <property type="evidence" value="ECO:0007669"/>
    <property type="project" value="UniProtKB-UniRule"/>
</dbReference>
<feature type="binding site" evidence="3">
    <location>
        <position position="344"/>
    </location>
    <ligand>
        <name>CTP</name>
        <dbReference type="ChEBI" id="CHEBI:37563"/>
    </ligand>
</feature>
<comment type="catalytic activity">
    <reaction evidence="3 4">
        <text>(R)-4'-phosphopantothenate + L-cysteine + CTP = N-[(R)-4-phosphopantothenoyl]-L-cysteine + CMP + diphosphate + H(+)</text>
        <dbReference type="Rhea" id="RHEA:19397"/>
        <dbReference type="ChEBI" id="CHEBI:10986"/>
        <dbReference type="ChEBI" id="CHEBI:15378"/>
        <dbReference type="ChEBI" id="CHEBI:33019"/>
        <dbReference type="ChEBI" id="CHEBI:35235"/>
        <dbReference type="ChEBI" id="CHEBI:37563"/>
        <dbReference type="ChEBI" id="CHEBI:59458"/>
        <dbReference type="ChEBI" id="CHEBI:60377"/>
        <dbReference type="EC" id="6.3.2.5"/>
    </reaction>
</comment>
<comment type="cofactor">
    <cofactor evidence="3">
        <name>Mg(2+)</name>
        <dbReference type="ChEBI" id="CHEBI:18420"/>
    </cofactor>
</comment>
<dbReference type="Proteomes" id="UP001197378">
    <property type="component" value="Unassembled WGS sequence"/>
</dbReference>
<keyword evidence="3 4" id="KW-0436">Ligase</keyword>
<feature type="binding site" evidence="3">
    <location>
        <begin position="307"/>
        <end position="310"/>
    </location>
    <ligand>
        <name>CTP</name>
        <dbReference type="ChEBI" id="CHEBI:37563"/>
    </ligand>
</feature>
<reference evidence="7" key="1">
    <citation type="journal article" date="2021" name="ISME J.">
        <title>Genomic evolution of the class Acidithiobacillia: deep-branching Proteobacteria living in extreme acidic conditions.</title>
        <authorList>
            <person name="Moya-Beltran A."/>
            <person name="Beard S."/>
            <person name="Rojas-Villalobos C."/>
            <person name="Issotta F."/>
            <person name="Gallardo Y."/>
            <person name="Ulloa R."/>
            <person name="Giaveno A."/>
            <person name="Degli Esposti M."/>
            <person name="Johnson D.B."/>
            <person name="Quatrini R."/>
        </authorList>
    </citation>
    <scope>NUCLEOTIDE SEQUENCE</scope>
    <source>
        <strain evidence="7">VAN18-1</strain>
    </source>
</reference>
<dbReference type="GO" id="GO:0046872">
    <property type="term" value="F:metal ion binding"/>
    <property type="evidence" value="ECO:0007669"/>
    <property type="project" value="UniProtKB-KW"/>
</dbReference>
<keyword evidence="3" id="KW-0479">Metal-binding</keyword>
<comment type="caution">
    <text evidence="3">Lacks conserved residue(s) required for the propagation of feature annotation.</text>
</comment>
<dbReference type="InterPro" id="IPR035929">
    <property type="entry name" value="CoaB-like_sf"/>
</dbReference>
<dbReference type="SUPFAM" id="SSF52507">
    <property type="entry name" value="Homo-oligomeric flavin-containing Cys decarboxylases, HFCD"/>
    <property type="match status" value="1"/>
</dbReference>
<feature type="active site" description="Proton donor" evidence="3">
    <location>
        <position position="159"/>
    </location>
</feature>
<keyword evidence="3 4" id="KW-0285">Flavoprotein</keyword>
<feature type="binding site" evidence="3">
    <location>
        <position position="340"/>
    </location>
    <ligand>
        <name>CTP</name>
        <dbReference type="ChEBI" id="CHEBI:37563"/>
    </ligand>
</feature>
<dbReference type="GO" id="GO:0071513">
    <property type="term" value="C:phosphopantothenoylcysteine decarboxylase complex"/>
    <property type="evidence" value="ECO:0007669"/>
    <property type="project" value="TreeGrafter"/>
</dbReference>
<dbReference type="PANTHER" id="PTHR14359">
    <property type="entry name" value="HOMO-OLIGOMERIC FLAVIN CONTAINING CYS DECARBOXYLASE FAMILY"/>
    <property type="match status" value="1"/>
</dbReference>
<dbReference type="HAMAP" id="MF_02225">
    <property type="entry name" value="CoaBC"/>
    <property type="match status" value="1"/>
</dbReference>
<dbReference type="Gene3D" id="3.40.50.1950">
    <property type="entry name" value="Flavin prenyltransferase-like"/>
    <property type="match status" value="1"/>
</dbReference>
<dbReference type="EC" id="6.3.2.5" evidence="3"/>
<evidence type="ECO:0000313" key="7">
    <source>
        <dbReference type="EMBL" id="MBU2787509.1"/>
    </source>
</evidence>
<dbReference type="InterPro" id="IPR003382">
    <property type="entry name" value="Flavoprotein"/>
</dbReference>
<dbReference type="GO" id="GO:0015937">
    <property type="term" value="P:coenzyme A biosynthetic process"/>
    <property type="evidence" value="ECO:0007669"/>
    <property type="project" value="UniProtKB-UniRule"/>
</dbReference>
<dbReference type="SUPFAM" id="SSF102645">
    <property type="entry name" value="CoaB-like"/>
    <property type="match status" value="1"/>
</dbReference>
<dbReference type="EMBL" id="JAAXYO010000044">
    <property type="protein sequence ID" value="MBU2787509.1"/>
    <property type="molecule type" value="Genomic_DNA"/>
</dbReference>
<dbReference type="InterPro" id="IPR007085">
    <property type="entry name" value="DNA/pantothenate-metab_flavo_C"/>
</dbReference>
<evidence type="ECO:0000259" key="5">
    <source>
        <dbReference type="Pfam" id="PF02441"/>
    </source>
</evidence>
<comment type="similarity">
    <text evidence="3 4">In the C-terminal section; belongs to the PPC synthetase family.</text>
</comment>
<dbReference type="Pfam" id="PF04127">
    <property type="entry name" value="DFP"/>
    <property type="match status" value="1"/>
</dbReference>
<evidence type="ECO:0000256" key="1">
    <source>
        <dbReference type="ARBA" id="ARBA00022793"/>
    </source>
</evidence>
<feature type="binding site" evidence="3">
    <location>
        <position position="291"/>
    </location>
    <ligand>
        <name>CTP</name>
        <dbReference type="ChEBI" id="CHEBI:37563"/>
    </ligand>
</feature>
<evidence type="ECO:0000259" key="6">
    <source>
        <dbReference type="Pfam" id="PF04127"/>
    </source>
</evidence>
<comment type="pathway">
    <text evidence="3 4">Cofactor biosynthesis; coenzyme A biosynthesis; CoA from (R)-pantothenate: step 3/5.</text>
</comment>
<feature type="binding site" evidence="3">
    <location>
        <position position="326"/>
    </location>
    <ligand>
        <name>CTP</name>
        <dbReference type="ChEBI" id="CHEBI:37563"/>
    </ligand>
</feature>
<evidence type="ECO:0000256" key="4">
    <source>
        <dbReference type="RuleBase" id="RU364078"/>
    </source>
</evidence>
<comment type="cofactor">
    <cofactor evidence="3">
        <name>FMN</name>
        <dbReference type="ChEBI" id="CHEBI:58210"/>
    </cofactor>
    <text evidence="3">Binds 1 FMN per subunit.</text>
</comment>
<feature type="domain" description="Flavoprotein" evidence="5">
    <location>
        <begin position="7"/>
        <end position="178"/>
    </location>
</feature>
<dbReference type="InterPro" id="IPR005252">
    <property type="entry name" value="CoaBC"/>
</dbReference>
<dbReference type="EC" id="4.1.1.36" evidence="3"/>
<keyword evidence="3" id="KW-0511">Multifunctional enzyme</keyword>
<dbReference type="RefSeq" id="WP_215873362.1">
    <property type="nucleotide sequence ID" value="NZ_JAAXYO010000044.1"/>
</dbReference>
<comment type="pathway">
    <text evidence="3 4">Cofactor biosynthesis; coenzyme A biosynthesis; CoA from (R)-pantothenate: step 2/5.</text>
</comment>
<dbReference type="PANTHER" id="PTHR14359:SF6">
    <property type="entry name" value="PHOSPHOPANTOTHENOYLCYSTEINE DECARBOXYLASE"/>
    <property type="match status" value="1"/>
</dbReference>
<sequence>MDPLAGKKILLMIGGSVSAYKTPELARRLRDRGVELRVALSRHAADFVAPLALQAVTGQPVRQSLFSPVEEAAMDHIALARWADALLYAPVSANGLAGLAQGLASDLPGTIVLASRAPLFLAPAMNTAMWEHPATQRNVRQLQADGATFLGPASGELACGETGAGRLLEVPEIVDQLRLALANKSWAGRQVLVTAGPTWEAWDPVRGLSNRASGRQGYALAQAAAERGAQVTLVSGPTSLPCPRGVRRIAVESARDMLAACENIVQQQRVDLFIANAAVADHRPASSVRDKQGKGEIPNQLALLPNPDIVRSLHESAERPRYLLAFAAETHGDEERAVAKLRAKGADFAVLNDLRSGAMGGSENAAVLYCSERRWELPRSDKLDLARALLHHLDSCLHGKI</sequence>